<gene>
    <name evidence="3" type="ORF">NUH29_06860</name>
</gene>
<dbReference type="Pfam" id="PF14248">
    <property type="entry name" value="DUF4345"/>
    <property type="match status" value="1"/>
</dbReference>
<evidence type="ECO:0000313" key="4">
    <source>
        <dbReference type="Proteomes" id="UP001205337"/>
    </source>
</evidence>
<sequence>MIATTRVLLGLLAIDALVVGLWNQLRPESFYADFPTVALDPPFSEHYARDFGGATLGIAVVLIAAIIAPTGALVTVAGVAFSVFAVPHAVFHATHLERADAGETAYLLLGNGLVAAIGVIVIVLGVLRMGRDRGRLHDPALDRPARGRDRQRAGGGVRGPVP</sequence>
<name>A0ABT1ZEZ5_9MICO</name>
<keyword evidence="2" id="KW-0812">Transmembrane</keyword>
<dbReference type="EMBL" id="JANTHX010000005">
    <property type="protein sequence ID" value="MCS0499268.1"/>
    <property type="molecule type" value="Genomic_DNA"/>
</dbReference>
<dbReference type="RefSeq" id="WP_258798288.1">
    <property type="nucleotide sequence ID" value="NZ_JANTHX010000005.1"/>
</dbReference>
<feature type="transmembrane region" description="Helical" evidence="2">
    <location>
        <begin position="105"/>
        <end position="127"/>
    </location>
</feature>
<organism evidence="3 4">
    <name type="scientific">Protaetiibacter mangrovi</name>
    <dbReference type="NCBI Taxonomy" id="2970926"/>
    <lineage>
        <taxon>Bacteria</taxon>
        <taxon>Bacillati</taxon>
        <taxon>Actinomycetota</taxon>
        <taxon>Actinomycetes</taxon>
        <taxon>Micrococcales</taxon>
        <taxon>Microbacteriaceae</taxon>
        <taxon>Protaetiibacter</taxon>
    </lineage>
</organism>
<feature type="compositionally biased region" description="Gly residues" evidence="1">
    <location>
        <begin position="153"/>
        <end position="162"/>
    </location>
</feature>
<evidence type="ECO:0000256" key="2">
    <source>
        <dbReference type="SAM" id="Phobius"/>
    </source>
</evidence>
<feature type="region of interest" description="Disordered" evidence="1">
    <location>
        <begin position="138"/>
        <end position="162"/>
    </location>
</feature>
<accession>A0ABT1ZEZ5</accession>
<feature type="compositionally biased region" description="Basic and acidic residues" evidence="1">
    <location>
        <begin position="138"/>
        <end position="152"/>
    </location>
</feature>
<comment type="caution">
    <text evidence="3">The sequence shown here is derived from an EMBL/GenBank/DDBJ whole genome shotgun (WGS) entry which is preliminary data.</text>
</comment>
<keyword evidence="2" id="KW-1133">Transmembrane helix</keyword>
<keyword evidence="4" id="KW-1185">Reference proteome</keyword>
<reference evidence="3 4" key="1">
    <citation type="submission" date="2022-08" db="EMBL/GenBank/DDBJ databases">
        <authorList>
            <person name="Li F."/>
        </authorList>
    </citation>
    <scope>NUCLEOTIDE SEQUENCE [LARGE SCALE GENOMIC DNA]</scope>
    <source>
        <strain evidence="3 4">10F1B-8-1</strain>
    </source>
</reference>
<evidence type="ECO:0000313" key="3">
    <source>
        <dbReference type="EMBL" id="MCS0499268.1"/>
    </source>
</evidence>
<feature type="transmembrane region" description="Helical" evidence="2">
    <location>
        <begin position="73"/>
        <end position="93"/>
    </location>
</feature>
<feature type="transmembrane region" description="Helical" evidence="2">
    <location>
        <begin position="7"/>
        <end position="25"/>
    </location>
</feature>
<evidence type="ECO:0000256" key="1">
    <source>
        <dbReference type="SAM" id="MobiDB-lite"/>
    </source>
</evidence>
<dbReference type="Proteomes" id="UP001205337">
    <property type="component" value="Unassembled WGS sequence"/>
</dbReference>
<dbReference type="InterPro" id="IPR025597">
    <property type="entry name" value="DUF4345"/>
</dbReference>
<protein>
    <recommendedName>
        <fullName evidence="5">DUF4345 domain-containing protein</fullName>
    </recommendedName>
</protein>
<proteinExistence type="predicted"/>
<keyword evidence="2" id="KW-0472">Membrane</keyword>
<feature type="transmembrane region" description="Helical" evidence="2">
    <location>
        <begin position="51"/>
        <end position="68"/>
    </location>
</feature>
<evidence type="ECO:0008006" key="5">
    <source>
        <dbReference type="Google" id="ProtNLM"/>
    </source>
</evidence>